<evidence type="ECO:0000256" key="3">
    <source>
        <dbReference type="ARBA" id="ARBA00022540"/>
    </source>
</evidence>
<evidence type="ECO:0000256" key="5">
    <source>
        <dbReference type="ARBA" id="ARBA00022917"/>
    </source>
</evidence>
<dbReference type="NCBIfam" id="TIGR00487">
    <property type="entry name" value="IF-2"/>
    <property type="match status" value="1"/>
</dbReference>
<dbReference type="CDD" id="cd03692">
    <property type="entry name" value="mtIF2_IVc"/>
    <property type="match status" value="1"/>
</dbReference>
<dbReference type="InterPro" id="IPR044145">
    <property type="entry name" value="IF2_II"/>
</dbReference>
<dbReference type="Pfam" id="PF00009">
    <property type="entry name" value="GTP_EFTU"/>
    <property type="match status" value="1"/>
</dbReference>
<evidence type="ECO:0000256" key="1">
    <source>
        <dbReference type="ARBA" id="ARBA00007733"/>
    </source>
</evidence>
<evidence type="ECO:0000256" key="6">
    <source>
        <dbReference type="ARBA" id="ARBA00023134"/>
    </source>
</evidence>
<dbReference type="FunFam" id="2.40.30.10:FF:000008">
    <property type="entry name" value="Translation initiation factor IF-2"/>
    <property type="match status" value="1"/>
</dbReference>
<dbReference type="CDD" id="cd01887">
    <property type="entry name" value="IF2_eIF5B"/>
    <property type="match status" value="1"/>
</dbReference>
<dbReference type="GO" id="GO:0005525">
    <property type="term" value="F:GTP binding"/>
    <property type="evidence" value="ECO:0007669"/>
    <property type="project" value="UniProtKB-KW"/>
</dbReference>
<dbReference type="SUPFAM" id="SSF50447">
    <property type="entry name" value="Translation proteins"/>
    <property type="match status" value="2"/>
</dbReference>
<keyword evidence="8" id="KW-0963">Cytoplasm</keyword>
<dbReference type="InterPro" id="IPR015760">
    <property type="entry name" value="TIF_IF2"/>
</dbReference>
<dbReference type="InterPro" id="IPR009000">
    <property type="entry name" value="Transl_B-barrel_sf"/>
</dbReference>
<reference evidence="12" key="4">
    <citation type="submission" date="2022-11" db="EMBL/GenBank/DDBJ databases">
        <title>complete genomes of mycoplasma synoviae ZX313 strain and SD2 strain.</title>
        <authorList>
            <person name="Zhong Q."/>
        </authorList>
    </citation>
    <scope>NUCLEOTIDE SEQUENCE</scope>
    <source>
        <strain evidence="12">SD2</strain>
    </source>
</reference>
<feature type="domain" description="Tr-type G" evidence="10">
    <location>
        <begin position="112"/>
        <end position="281"/>
    </location>
</feature>
<organism evidence="11 13">
    <name type="scientific">Mycoplasmopsis synoviae</name>
    <name type="common">Mycoplasma synoviae</name>
    <dbReference type="NCBI Taxonomy" id="2109"/>
    <lineage>
        <taxon>Bacteria</taxon>
        <taxon>Bacillati</taxon>
        <taxon>Mycoplasmatota</taxon>
        <taxon>Mycoplasmoidales</taxon>
        <taxon>Metamycoplasmataceae</taxon>
        <taxon>Mycoplasmopsis</taxon>
    </lineage>
</organism>
<dbReference type="EMBL" id="LS991953">
    <property type="protein sequence ID" value="SYV93710.1"/>
    <property type="molecule type" value="Genomic_DNA"/>
</dbReference>
<dbReference type="AlphaFoldDB" id="A0A2H4CDT8"/>
<dbReference type="Pfam" id="PF22042">
    <property type="entry name" value="EF-G_D2"/>
    <property type="match status" value="1"/>
</dbReference>
<proteinExistence type="inferred from homology"/>
<feature type="region of interest" description="G-domain" evidence="8">
    <location>
        <begin position="115"/>
        <end position="263"/>
    </location>
</feature>
<dbReference type="PROSITE" id="PS51722">
    <property type="entry name" value="G_TR_2"/>
    <property type="match status" value="1"/>
</dbReference>
<dbReference type="Gene3D" id="3.40.50.300">
    <property type="entry name" value="P-loop containing nucleotide triphosphate hydrolases"/>
    <property type="match status" value="1"/>
</dbReference>
<comment type="function">
    <text evidence="7 8 9">One of the essential components for the initiation of protein synthesis. Protects formylmethionyl-tRNA from spontaneous hydrolysis and promotes its binding to the 30S ribosomal subunits. Also involved in the hydrolysis of GTP during the formation of the 70S ribosomal complex.</text>
</comment>
<dbReference type="GO" id="GO:0003743">
    <property type="term" value="F:translation initiation factor activity"/>
    <property type="evidence" value="ECO:0007669"/>
    <property type="project" value="UniProtKB-UniRule"/>
</dbReference>
<dbReference type="OMA" id="RKNPWMN"/>
<sequence length="602" mass="67225">MSKKKTNRKNNIDDIKNQLQNAKTELKNGTFFFTGKMSIFEFANKTNLNANEIVKNFFLAGKLYNINHILEEEEIAQLCIENNFEFSKETKIDGTNFLDEISFEDKPEDLIKRAPIITIMGHVDHGKTSLIDKIRNSNITKSESSGITQHTGAYQIVHKNQKITFIDTPGHEAFSAMRARGANVTDIVVLVVAADDGVMPQTVEAIKHCKNANVPIIVFVNKMDKPNKDLDKLKGQLAENGVVIEEYGGSVQTAYGSALKNEGIKELFDEILLLCEVLDLKANPKRFPIGTVIESRVDKRIGALTTIIVQNGTLYKGDFLLVGSQYSKIRTLSDENGNAMDSIEPGCPAVVTGFKIPPTAGSKFVGINDEKFAKRLASEKNYQEKINNLYSLSNSNNNSGGKKVINVIIKSDTNGTAEAIKNQLEYLENDEAKIKVISSNVGDITENDLMLAKASDSIIFTFNLKVLPTIRENLKVKKITLISHNVIYKIIEDCKLILDEHVTPIYEEKKIGQAHVIKIFTYSKLGTIAGSMQDTGVVRLGAKVKVYRKNKLIHEGFVQTLKRNLNEVKEVEKGKDFGTHLKDFNNIEVDDVLEFYEDVRVN</sequence>
<dbReference type="FunFam" id="3.40.50.10050:FF:000001">
    <property type="entry name" value="Translation initiation factor IF-2"/>
    <property type="match status" value="1"/>
</dbReference>
<keyword evidence="5 8" id="KW-0648">Protein biosynthesis</keyword>
<dbReference type="Pfam" id="PF11987">
    <property type="entry name" value="IF-2"/>
    <property type="match status" value="1"/>
</dbReference>
<dbReference type="GO" id="GO:0005829">
    <property type="term" value="C:cytosol"/>
    <property type="evidence" value="ECO:0007669"/>
    <property type="project" value="TreeGrafter"/>
</dbReference>
<dbReference type="SUPFAM" id="SSF52156">
    <property type="entry name" value="Initiation factor IF2/eIF5b, domain 3"/>
    <property type="match status" value="1"/>
</dbReference>
<dbReference type="PANTHER" id="PTHR43381:SF5">
    <property type="entry name" value="TR-TYPE G DOMAIN-CONTAINING PROTEIN"/>
    <property type="match status" value="1"/>
</dbReference>
<gene>
    <name evidence="8 11" type="primary">infB</name>
    <name evidence="11" type="ORF">NCTC10124_01467</name>
    <name evidence="12" type="ORF">OIE46_03870</name>
</gene>
<dbReference type="InterPro" id="IPR027417">
    <property type="entry name" value="P-loop_NTPase"/>
</dbReference>
<dbReference type="FunFam" id="3.40.50.300:FF:000019">
    <property type="entry name" value="Translation initiation factor IF-2"/>
    <property type="match status" value="1"/>
</dbReference>
<keyword evidence="6 8" id="KW-0342">GTP-binding</keyword>
<evidence type="ECO:0000256" key="2">
    <source>
        <dbReference type="ARBA" id="ARBA00020675"/>
    </source>
</evidence>
<reference evidence="12" key="3">
    <citation type="submission" date="2022-10" db="EMBL/GenBank/DDBJ databases">
        <authorList>
            <person name="Wei X."/>
        </authorList>
    </citation>
    <scope>NUCLEOTIDE SEQUENCE</scope>
    <source>
        <strain evidence="12">SD2</strain>
    </source>
</reference>
<dbReference type="CDD" id="cd03702">
    <property type="entry name" value="IF2_mtIF2_II"/>
    <property type="match status" value="1"/>
</dbReference>
<evidence type="ECO:0000313" key="12">
    <source>
        <dbReference type="EMBL" id="UZW64474.1"/>
    </source>
</evidence>
<evidence type="ECO:0000313" key="13">
    <source>
        <dbReference type="Proteomes" id="UP000259328"/>
    </source>
</evidence>
<dbReference type="HAMAP" id="MF_00100_B">
    <property type="entry name" value="IF_2_B"/>
    <property type="match status" value="1"/>
</dbReference>
<dbReference type="GO" id="GO:0003924">
    <property type="term" value="F:GTPase activity"/>
    <property type="evidence" value="ECO:0007669"/>
    <property type="project" value="UniProtKB-UniRule"/>
</dbReference>
<name>A0A2H4CDT8_MYCSY</name>
<dbReference type="PANTHER" id="PTHR43381">
    <property type="entry name" value="TRANSLATION INITIATION FACTOR IF-2-RELATED"/>
    <property type="match status" value="1"/>
</dbReference>
<dbReference type="InterPro" id="IPR053905">
    <property type="entry name" value="EF-G-like_DII"/>
</dbReference>
<dbReference type="SUPFAM" id="SSF52540">
    <property type="entry name" value="P-loop containing nucleoside triphosphate hydrolases"/>
    <property type="match status" value="1"/>
</dbReference>
<dbReference type="InterPro" id="IPR000795">
    <property type="entry name" value="T_Tr_GTP-bd_dom"/>
</dbReference>
<evidence type="ECO:0000313" key="11">
    <source>
        <dbReference type="EMBL" id="SYV93710.1"/>
    </source>
</evidence>
<dbReference type="InterPro" id="IPR005225">
    <property type="entry name" value="Small_GTP-bd"/>
</dbReference>
<evidence type="ECO:0000256" key="7">
    <source>
        <dbReference type="ARBA" id="ARBA00025162"/>
    </source>
</evidence>
<protein>
    <recommendedName>
        <fullName evidence="2 8">Translation initiation factor IF-2</fullName>
    </recommendedName>
</protein>
<dbReference type="Proteomes" id="UP000259328">
    <property type="component" value="Chromosome"/>
</dbReference>
<feature type="binding site" evidence="8">
    <location>
        <begin position="121"/>
        <end position="128"/>
    </location>
    <ligand>
        <name>GTP</name>
        <dbReference type="ChEBI" id="CHEBI:37565"/>
    </ligand>
</feature>
<dbReference type="InterPro" id="IPR036925">
    <property type="entry name" value="TIF_IF2_dom3_sf"/>
</dbReference>
<dbReference type="EMBL" id="CP107525">
    <property type="protein sequence ID" value="UZW64474.1"/>
    <property type="molecule type" value="Genomic_DNA"/>
</dbReference>
<reference evidence="11" key="2">
    <citation type="submission" date="2018-06" db="EMBL/GenBank/DDBJ databases">
        <authorList>
            <consortium name="Pathogen Informatics"/>
            <person name="Doyle S."/>
        </authorList>
    </citation>
    <scope>NUCLEOTIDE SEQUENCE</scope>
    <source>
        <strain evidence="11">NCTC10124</strain>
    </source>
</reference>
<dbReference type="SMR" id="A0A2H4CDT8"/>
<comment type="similarity">
    <text evidence="1 8 9">Belongs to the TRAFAC class translation factor GTPase superfamily. Classic translation factor GTPase family. IF-2 subfamily.</text>
</comment>
<dbReference type="InterPro" id="IPR006847">
    <property type="entry name" value="IF2_N"/>
</dbReference>
<feature type="binding site" evidence="8">
    <location>
        <begin position="167"/>
        <end position="171"/>
    </location>
    <ligand>
        <name>GTP</name>
        <dbReference type="ChEBI" id="CHEBI:37565"/>
    </ligand>
</feature>
<dbReference type="GeneID" id="93530486"/>
<dbReference type="Gene3D" id="2.40.30.10">
    <property type="entry name" value="Translation factors"/>
    <property type="match status" value="2"/>
</dbReference>
<evidence type="ECO:0000256" key="4">
    <source>
        <dbReference type="ARBA" id="ARBA00022741"/>
    </source>
</evidence>
<feature type="binding site" evidence="8">
    <location>
        <begin position="221"/>
        <end position="224"/>
    </location>
    <ligand>
        <name>GTP</name>
        <dbReference type="ChEBI" id="CHEBI:37565"/>
    </ligand>
</feature>
<keyword evidence="3 8" id="KW-0396">Initiation factor</keyword>
<evidence type="ECO:0000259" key="10">
    <source>
        <dbReference type="PROSITE" id="PS51722"/>
    </source>
</evidence>
<accession>A0A2H4CDT8</accession>
<comment type="subcellular location">
    <subcellularLocation>
        <location evidence="8">Cytoplasm</location>
    </subcellularLocation>
</comment>
<evidence type="ECO:0000256" key="9">
    <source>
        <dbReference type="RuleBase" id="RU000644"/>
    </source>
</evidence>
<dbReference type="InterPro" id="IPR023115">
    <property type="entry name" value="TIF_IF2_dom3"/>
</dbReference>
<dbReference type="Pfam" id="PF04760">
    <property type="entry name" value="IF2_N"/>
    <property type="match status" value="1"/>
</dbReference>
<dbReference type="NCBIfam" id="TIGR00231">
    <property type="entry name" value="small_GTP"/>
    <property type="match status" value="1"/>
</dbReference>
<dbReference type="Gene3D" id="3.40.50.10050">
    <property type="entry name" value="Translation initiation factor IF- 2, domain 3"/>
    <property type="match status" value="1"/>
</dbReference>
<keyword evidence="4 8" id="KW-0547">Nucleotide-binding</keyword>
<reference evidence="13" key="1">
    <citation type="submission" date="2018-06" db="EMBL/GenBank/DDBJ databases">
        <authorList>
            <consortium name="Pathogen Informatics"/>
        </authorList>
    </citation>
    <scope>NUCLEOTIDE SEQUENCE [LARGE SCALE GENOMIC DNA]</scope>
    <source>
        <strain evidence="13">NCTC10124</strain>
    </source>
</reference>
<dbReference type="Proteomes" id="UP001164481">
    <property type="component" value="Chromosome"/>
</dbReference>
<evidence type="ECO:0000256" key="8">
    <source>
        <dbReference type="HAMAP-Rule" id="MF_00100"/>
    </source>
</evidence>
<dbReference type="RefSeq" id="WP_011283822.1">
    <property type="nucleotide sequence ID" value="NZ_CP012624.1"/>
</dbReference>
<dbReference type="InterPro" id="IPR000178">
    <property type="entry name" value="TF_IF2_bacterial-like"/>
</dbReference>